<comment type="caution">
    <text evidence="3">The sequence shown here is derived from an EMBL/GenBank/DDBJ whole genome shotgun (WGS) entry which is preliminary data.</text>
</comment>
<feature type="domain" description="LysM" evidence="2">
    <location>
        <begin position="93"/>
        <end position="137"/>
    </location>
</feature>
<keyword evidence="4" id="KW-1185">Reference proteome</keyword>
<gene>
    <name evidence="3" type="ORF">GCM10023081_21570</name>
</gene>
<evidence type="ECO:0000259" key="2">
    <source>
        <dbReference type="PROSITE" id="PS51782"/>
    </source>
</evidence>
<dbReference type="PROSITE" id="PS51782">
    <property type="entry name" value="LYSM"/>
    <property type="match status" value="3"/>
</dbReference>
<feature type="domain" description="LysM" evidence="2">
    <location>
        <begin position="215"/>
        <end position="259"/>
    </location>
</feature>
<dbReference type="Pfam" id="PF01464">
    <property type="entry name" value="SLT"/>
    <property type="match status" value="1"/>
</dbReference>
<dbReference type="Pfam" id="PF01476">
    <property type="entry name" value="LysM"/>
    <property type="match status" value="3"/>
</dbReference>
<dbReference type="PANTHER" id="PTHR33734">
    <property type="entry name" value="LYSM DOMAIN-CONTAINING GPI-ANCHORED PROTEIN 2"/>
    <property type="match status" value="1"/>
</dbReference>
<organism evidence="3 4">
    <name type="scientific">Arthrobacter ginkgonis</name>
    <dbReference type="NCBI Taxonomy" id="1630594"/>
    <lineage>
        <taxon>Bacteria</taxon>
        <taxon>Bacillati</taxon>
        <taxon>Actinomycetota</taxon>
        <taxon>Actinomycetes</taxon>
        <taxon>Micrococcales</taxon>
        <taxon>Micrococcaceae</taxon>
        <taxon>Arthrobacter</taxon>
    </lineage>
</organism>
<evidence type="ECO:0000313" key="3">
    <source>
        <dbReference type="EMBL" id="GAA3683362.1"/>
    </source>
</evidence>
<dbReference type="InterPro" id="IPR018392">
    <property type="entry name" value="LysM"/>
</dbReference>
<name>A0ABP7C8H3_9MICC</name>
<evidence type="ECO:0000256" key="1">
    <source>
        <dbReference type="SAM" id="SignalP"/>
    </source>
</evidence>
<dbReference type="Gene3D" id="1.10.530.10">
    <property type="match status" value="1"/>
</dbReference>
<feature type="signal peptide" evidence="1">
    <location>
        <begin position="1"/>
        <end position="46"/>
    </location>
</feature>
<feature type="domain" description="LysM" evidence="2">
    <location>
        <begin position="154"/>
        <end position="198"/>
    </location>
</feature>
<dbReference type="Gene3D" id="3.10.350.10">
    <property type="entry name" value="LysM domain"/>
    <property type="match status" value="3"/>
</dbReference>
<dbReference type="InterPro" id="IPR023346">
    <property type="entry name" value="Lysozyme-like_dom_sf"/>
</dbReference>
<dbReference type="EMBL" id="BAABEO010000012">
    <property type="protein sequence ID" value="GAA3683362.1"/>
    <property type="molecule type" value="Genomic_DNA"/>
</dbReference>
<keyword evidence="1" id="KW-0732">Signal</keyword>
<dbReference type="Proteomes" id="UP001500752">
    <property type="component" value="Unassembled WGS sequence"/>
</dbReference>
<dbReference type="RefSeq" id="WP_345150695.1">
    <property type="nucleotide sequence ID" value="NZ_BAABEO010000012.1"/>
</dbReference>
<accession>A0ABP7C8H3</accession>
<feature type="chain" id="PRO_5047360977" description="LysM domain-containing protein" evidence="1">
    <location>
        <begin position="47"/>
        <end position="431"/>
    </location>
</feature>
<dbReference type="CDD" id="cd00254">
    <property type="entry name" value="LT-like"/>
    <property type="match status" value="1"/>
</dbReference>
<dbReference type="PANTHER" id="PTHR33734:SF22">
    <property type="entry name" value="MEMBRANE-BOUND LYTIC MUREIN TRANSGLYCOSYLASE D"/>
    <property type="match status" value="1"/>
</dbReference>
<dbReference type="InterPro" id="IPR008258">
    <property type="entry name" value="Transglycosylase_SLT_dom_1"/>
</dbReference>
<dbReference type="CDD" id="cd00118">
    <property type="entry name" value="LysM"/>
    <property type="match status" value="3"/>
</dbReference>
<sequence length="431" mass="43277">MTDSAMTASALPRVRQAGRSRHGAVAAAAIPAVVLSALGTAAPALASEPAAPSFLAPKAATGANIAAAQDRIASHLVASQVPSRVTVATAAAASVVVKSGDTLSAIAQKHGVGVASIVKLNGLASANRIYVGQRLTLRSGSSATAGTSAAASAGTYTVASGDTLSGIAAKRGMGLSTLLKANGLKSTSTIYPGQKLKVSGSASSAASTGGTSVSGTYTVASGDTLSGIAAKRGMGLSTLLKANGLKSTSTIFPGQKLKVSGSSTTTASNQLVPSTFLHYTYPATTVASANRNKAILLSRNLPSRAGMKSIIASTARQMGVNPALALAHAYQESGFSMSAVSPANAIGAMQVIPASGEWASQLVGRKLDLLNPYDNAVAGVAIIRALQRTSATEKIGIASYYQGQASVRKYGMFSDTKRYVASVLALKKDFS</sequence>
<dbReference type="InterPro" id="IPR036779">
    <property type="entry name" value="LysM_dom_sf"/>
</dbReference>
<reference evidence="4" key="1">
    <citation type="journal article" date="2019" name="Int. J. Syst. Evol. Microbiol.">
        <title>The Global Catalogue of Microorganisms (GCM) 10K type strain sequencing project: providing services to taxonomists for standard genome sequencing and annotation.</title>
        <authorList>
            <consortium name="The Broad Institute Genomics Platform"/>
            <consortium name="The Broad Institute Genome Sequencing Center for Infectious Disease"/>
            <person name="Wu L."/>
            <person name="Ma J."/>
        </authorList>
    </citation>
    <scope>NUCLEOTIDE SEQUENCE [LARGE SCALE GENOMIC DNA]</scope>
    <source>
        <strain evidence="4">JCM 30742</strain>
    </source>
</reference>
<dbReference type="SMART" id="SM00257">
    <property type="entry name" value="LysM"/>
    <property type="match status" value="3"/>
</dbReference>
<dbReference type="SUPFAM" id="SSF54106">
    <property type="entry name" value="LysM domain"/>
    <property type="match status" value="3"/>
</dbReference>
<evidence type="ECO:0000313" key="4">
    <source>
        <dbReference type="Proteomes" id="UP001500752"/>
    </source>
</evidence>
<protein>
    <recommendedName>
        <fullName evidence="2">LysM domain-containing protein</fullName>
    </recommendedName>
</protein>
<proteinExistence type="predicted"/>
<dbReference type="SUPFAM" id="SSF53955">
    <property type="entry name" value="Lysozyme-like"/>
    <property type="match status" value="1"/>
</dbReference>